<reference evidence="1 2" key="1">
    <citation type="submission" date="2019-01" db="EMBL/GenBank/DDBJ databases">
        <authorList>
            <person name="Sayadi A."/>
        </authorList>
    </citation>
    <scope>NUCLEOTIDE SEQUENCE [LARGE SCALE GENOMIC DNA]</scope>
</reference>
<sequence>MMDSSPLSSLADDSLDIFHPCSFELTVLAHASDRPTGSEQQLWFLLGAMEELILNVCKQQSDYIVRQLDDRLNKMENSLRECLSRVAKNSKKIDKITAAIEDWNTL</sequence>
<dbReference type="Proteomes" id="UP000410492">
    <property type="component" value="Unassembled WGS sequence"/>
</dbReference>
<dbReference type="AlphaFoldDB" id="A0A653CNU3"/>
<evidence type="ECO:0000313" key="1">
    <source>
        <dbReference type="EMBL" id="VEN49594.1"/>
    </source>
</evidence>
<proteinExistence type="predicted"/>
<evidence type="ECO:0000313" key="2">
    <source>
        <dbReference type="Proteomes" id="UP000410492"/>
    </source>
</evidence>
<gene>
    <name evidence="1" type="ORF">CALMAC_LOCUS10661</name>
</gene>
<dbReference type="OrthoDB" id="6790473at2759"/>
<protein>
    <submittedName>
        <fullName evidence="1">Uncharacterized protein</fullName>
    </submittedName>
</protein>
<dbReference type="EMBL" id="CAACVG010008390">
    <property type="protein sequence ID" value="VEN49594.1"/>
    <property type="molecule type" value="Genomic_DNA"/>
</dbReference>
<name>A0A653CNU3_CALMS</name>
<organism evidence="1 2">
    <name type="scientific">Callosobruchus maculatus</name>
    <name type="common">Southern cowpea weevil</name>
    <name type="synonym">Pulse bruchid</name>
    <dbReference type="NCBI Taxonomy" id="64391"/>
    <lineage>
        <taxon>Eukaryota</taxon>
        <taxon>Metazoa</taxon>
        <taxon>Ecdysozoa</taxon>
        <taxon>Arthropoda</taxon>
        <taxon>Hexapoda</taxon>
        <taxon>Insecta</taxon>
        <taxon>Pterygota</taxon>
        <taxon>Neoptera</taxon>
        <taxon>Endopterygota</taxon>
        <taxon>Coleoptera</taxon>
        <taxon>Polyphaga</taxon>
        <taxon>Cucujiformia</taxon>
        <taxon>Chrysomeloidea</taxon>
        <taxon>Chrysomelidae</taxon>
        <taxon>Bruchinae</taxon>
        <taxon>Bruchini</taxon>
        <taxon>Callosobruchus</taxon>
    </lineage>
</organism>
<accession>A0A653CNU3</accession>
<keyword evidence="2" id="KW-1185">Reference proteome</keyword>